<dbReference type="Proteomes" id="UP000028961">
    <property type="component" value="Segment"/>
</dbReference>
<dbReference type="EMBL" id="KM190144">
    <property type="protein sequence ID" value="AII27678.1"/>
    <property type="molecule type" value="Genomic_DNA"/>
</dbReference>
<dbReference type="GeneID" id="22475476"/>
<sequence>MGTFCCIICGEQCVKTGKNQKVCLSEGCRREYSKIKTREYRRRKAERENRLDRVGIGKGGGQPRGKLSKFYKNGISMFRKLSPVIKEQRRYCNRCNKDLLYAGKDEWCVHHIDHDRTNNEISNFELLCKKCHQIEHKCWEAFETSTTSRKA</sequence>
<proteinExistence type="predicted"/>
<organism evidence="2 3">
    <name type="scientific">Escherichia phage Av-05</name>
    <dbReference type="NCBI Taxonomy" id="1527519"/>
    <lineage>
        <taxon>Viruses</taxon>
        <taxon>Duplodnaviria</taxon>
        <taxon>Heunggongvirae</taxon>
        <taxon>Uroviricota</taxon>
        <taxon>Caudoviricetes</taxon>
        <taxon>Vequintavirinae</taxon>
        <taxon>Avunavirus</taxon>
        <taxon>Avunavirus Av05</taxon>
    </lineage>
</organism>
<accession>A0A076G706</accession>
<dbReference type="OrthoDB" id="27280at10239"/>
<dbReference type="CDD" id="cd00085">
    <property type="entry name" value="HNHc"/>
    <property type="match status" value="1"/>
</dbReference>
<gene>
    <name evidence="2" type="ORF">Av05_00135</name>
</gene>
<evidence type="ECO:0000313" key="2">
    <source>
        <dbReference type="EMBL" id="AII27678.1"/>
    </source>
</evidence>
<dbReference type="SMART" id="SM00507">
    <property type="entry name" value="HNHc"/>
    <property type="match status" value="1"/>
</dbReference>
<name>A0A076G706_9CAUD</name>
<dbReference type="KEGG" id="vg:22475476"/>
<evidence type="ECO:0000313" key="3">
    <source>
        <dbReference type="Proteomes" id="UP000028961"/>
    </source>
</evidence>
<feature type="domain" description="HNH nuclease" evidence="1">
    <location>
        <begin position="89"/>
        <end position="133"/>
    </location>
</feature>
<dbReference type="RefSeq" id="YP_009111209.1">
    <property type="nucleotide sequence ID" value="NC_025830.1"/>
</dbReference>
<dbReference type="InterPro" id="IPR003615">
    <property type="entry name" value="HNH_nuc"/>
</dbReference>
<evidence type="ECO:0000259" key="1">
    <source>
        <dbReference type="SMART" id="SM00507"/>
    </source>
</evidence>
<keyword evidence="3" id="KW-1185">Reference proteome</keyword>
<reference evidence="2 3" key="1">
    <citation type="journal article" date="2015" name="Genome Announc.">
        <title>Genomic Analysis of Broad-Host-Range Enterobacteriophage Av-05.</title>
        <authorList>
            <person name="Amarillas L."/>
            <person name="Lopez-Cuevas O."/>
            <person name="Leon-Felix J."/>
            <person name="Castro-Del Campo N."/>
            <person name="Gerba C.P."/>
            <person name="Chaidez C."/>
        </authorList>
    </citation>
    <scope>NUCLEOTIDE SEQUENCE [LARGE SCALE GENOMIC DNA]</scope>
</reference>
<protein>
    <recommendedName>
        <fullName evidence="1">HNH nuclease domain-containing protein</fullName>
    </recommendedName>
</protein>